<sequence>MKVVCRQGERCEEKSCEMNRIIGLNPLEDRYAGFQNVAFKFLPVALRQADQHTDHSIPKTLVTPLSSILYISTILQQWPYNRQQPFAFAEWPCGMNAMRRRQAVCECAICEVNFEWFRGTEESGEVKGRKRGRASLKNPQKDPQTP</sequence>
<evidence type="ECO:0000313" key="2">
    <source>
        <dbReference type="EMBL" id="KAL2744746.1"/>
    </source>
</evidence>
<name>A0ABD2CI34_VESMC</name>
<feature type="compositionally biased region" description="Polar residues" evidence="1">
    <location>
        <begin position="137"/>
        <end position="146"/>
    </location>
</feature>
<organism evidence="2 3">
    <name type="scientific">Vespula maculifrons</name>
    <name type="common">Eastern yellow jacket</name>
    <name type="synonym">Wasp</name>
    <dbReference type="NCBI Taxonomy" id="7453"/>
    <lineage>
        <taxon>Eukaryota</taxon>
        <taxon>Metazoa</taxon>
        <taxon>Ecdysozoa</taxon>
        <taxon>Arthropoda</taxon>
        <taxon>Hexapoda</taxon>
        <taxon>Insecta</taxon>
        <taxon>Pterygota</taxon>
        <taxon>Neoptera</taxon>
        <taxon>Endopterygota</taxon>
        <taxon>Hymenoptera</taxon>
        <taxon>Apocrita</taxon>
        <taxon>Aculeata</taxon>
        <taxon>Vespoidea</taxon>
        <taxon>Vespidae</taxon>
        <taxon>Vespinae</taxon>
        <taxon>Vespula</taxon>
    </lineage>
</organism>
<dbReference type="AlphaFoldDB" id="A0ABD2CI34"/>
<keyword evidence="3" id="KW-1185">Reference proteome</keyword>
<reference evidence="2 3" key="1">
    <citation type="journal article" date="2024" name="Ann. Entomol. Soc. Am.">
        <title>Genomic analyses of the southern and eastern yellowjacket wasps (Hymenoptera: Vespidae) reveal evolutionary signatures of social life.</title>
        <authorList>
            <person name="Catto M.A."/>
            <person name="Caine P.B."/>
            <person name="Orr S.E."/>
            <person name="Hunt B.G."/>
            <person name="Goodisman M.A.D."/>
        </authorList>
    </citation>
    <scope>NUCLEOTIDE SEQUENCE [LARGE SCALE GENOMIC DNA]</scope>
    <source>
        <strain evidence="2">232</strain>
        <tissue evidence="2">Head and thorax</tissue>
    </source>
</reference>
<proteinExistence type="predicted"/>
<gene>
    <name evidence="2" type="ORF">V1477_007288</name>
</gene>
<evidence type="ECO:0000313" key="3">
    <source>
        <dbReference type="Proteomes" id="UP001607303"/>
    </source>
</evidence>
<feature type="region of interest" description="Disordered" evidence="1">
    <location>
        <begin position="122"/>
        <end position="146"/>
    </location>
</feature>
<dbReference type="Proteomes" id="UP001607303">
    <property type="component" value="Unassembled WGS sequence"/>
</dbReference>
<protein>
    <submittedName>
        <fullName evidence="2">Uncharacterized protein</fullName>
    </submittedName>
</protein>
<comment type="caution">
    <text evidence="2">The sequence shown here is derived from an EMBL/GenBank/DDBJ whole genome shotgun (WGS) entry which is preliminary data.</text>
</comment>
<accession>A0ABD2CI34</accession>
<dbReference type="EMBL" id="JAYRBN010000050">
    <property type="protein sequence ID" value="KAL2744746.1"/>
    <property type="molecule type" value="Genomic_DNA"/>
</dbReference>
<evidence type="ECO:0000256" key="1">
    <source>
        <dbReference type="SAM" id="MobiDB-lite"/>
    </source>
</evidence>